<comment type="subunit">
    <text evidence="17">Homotetramer.</text>
</comment>
<keyword evidence="13" id="KW-0511">Multifunctional enzyme</keyword>
<keyword evidence="7 17" id="KW-0067">ATP-binding</keyword>
<feature type="domain" description="YjeF N-terminal" evidence="20">
    <location>
        <begin position="8"/>
        <end position="192"/>
    </location>
</feature>
<comment type="catalytic activity">
    <reaction evidence="1 18">
        <text>(6R)-NADHX = (6S)-NADHX</text>
        <dbReference type="Rhea" id="RHEA:32215"/>
        <dbReference type="ChEBI" id="CHEBI:64074"/>
        <dbReference type="ChEBI" id="CHEBI:64075"/>
        <dbReference type="EC" id="5.1.99.6"/>
    </reaction>
</comment>
<dbReference type="InterPro" id="IPR029056">
    <property type="entry name" value="Ribokinase-like"/>
</dbReference>
<keyword evidence="9 18" id="KW-0630">Potassium</keyword>
<comment type="catalytic activity">
    <reaction evidence="15 17 18">
        <text>(6S)-NADHX + ADP = AMP + phosphate + NADH + H(+)</text>
        <dbReference type="Rhea" id="RHEA:32223"/>
        <dbReference type="ChEBI" id="CHEBI:15378"/>
        <dbReference type="ChEBI" id="CHEBI:43474"/>
        <dbReference type="ChEBI" id="CHEBI:57945"/>
        <dbReference type="ChEBI" id="CHEBI:64074"/>
        <dbReference type="ChEBI" id="CHEBI:456215"/>
        <dbReference type="ChEBI" id="CHEBI:456216"/>
        <dbReference type="EC" id="4.2.1.136"/>
    </reaction>
</comment>
<dbReference type="InterPro" id="IPR000631">
    <property type="entry name" value="CARKD"/>
</dbReference>
<dbReference type="PROSITE" id="PS51383">
    <property type="entry name" value="YJEF_C_3"/>
    <property type="match status" value="1"/>
</dbReference>
<comment type="function">
    <text evidence="17">Catalyzes the dehydration of the S-form of NAD(P)HX at the expense of ADP, which is converted to AMP. Together with NAD(P)HX epimerase, which catalyzes the epimerization of the S- and R-forms, the enzyme allows the repair of both epimers of NAD(P)HX, a damaged form of NAD(P)H that is a result of enzymatic or heat-dependent hydration.</text>
</comment>
<comment type="function">
    <text evidence="14 18">Bifunctional enzyme that catalyzes the epimerization of the S- and R-forms of NAD(P)HX and the dehydration of the S-form of NAD(P)HX at the expense of ADP, which is converted to AMP. This allows the repair of both epimers of NAD(P)HX, a damaged form of NAD(P)H that is a result of enzymatic or heat-dependent hydration.</text>
</comment>
<dbReference type="PATRIC" id="fig|1172190.3.peg.1613"/>
<comment type="cofactor">
    <cofactor evidence="17">
        <name>Mg(2+)</name>
        <dbReference type="ChEBI" id="CHEBI:18420"/>
    </cofactor>
</comment>
<feature type="binding site" evidence="17">
    <location>
        <position position="400"/>
    </location>
    <ligand>
        <name>(6S)-NADPHX</name>
        <dbReference type="ChEBI" id="CHEBI:64076"/>
    </ligand>
</feature>
<dbReference type="PANTHER" id="PTHR12592">
    <property type="entry name" value="ATP-DEPENDENT (S)-NAD(P)H-HYDRATE DEHYDRATASE FAMILY MEMBER"/>
    <property type="match status" value="1"/>
</dbReference>
<dbReference type="Gene3D" id="3.40.50.10260">
    <property type="entry name" value="YjeF N-terminal domain"/>
    <property type="match status" value="1"/>
</dbReference>
<dbReference type="GO" id="GO:0005524">
    <property type="term" value="F:ATP binding"/>
    <property type="evidence" value="ECO:0007669"/>
    <property type="project" value="UniProtKB-UniRule"/>
</dbReference>
<evidence type="ECO:0000256" key="3">
    <source>
        <dbReference type="ARBA" id="ARBA00006001"/>
    </source>
</evidence>
<organism evidence="21 22">
    <name type="scientific">Sulfurimonas hongkongensis</name>
    <dbReference type="NCBI Taxonomy" id="1172190"/>
    <lineage>
        <taxon>Bacteria</taxon>
        <taxon>Pseudomonadati</taxon>
        <taxon>Campylobacterota</taxon>
        <taxon>Epsilonproteobacteria</taxon>
        <taxon>Campylobacterales</taxon>
        <taxon>Sulfurimonadaceae</taxon>
        <taxon>Sulfurimonas</taxon>
    </lineage>
</organism>
<comment type="similarity">
    <text evidence="3 18">In the N-terminal section; belongs to the NnrE/AIBP family.</text>
</comment>
<evidence type="ECO:0000256" key="15">
    <source>
        <dbReference type="ARBA" id="ARBA00048238"/>
    </source>
</evidence>
<dbReference type="InterPro" id="IPR030677">
    <property type="entry name" value="Nnr"/>
</dbReference>
<evidence type="ECO:0000256" key="13">
    <source>
        <dbReference type="ARBA" id="ARBA00023268"/>
    </source>
</evidence>
<keyword evidence="5 18" id="KW-0479">Metal-binding</keyword>
<feature type="binding site" evidence="17">
    <location>
        <position position="233"/>
    </location>
    <ligand>
        <name>(6S)-NADPHX</name>
        <dbReference type="ChEBI" id="CHEBI:64076"/>
    </ligand>
</feature>
<comment type="similarity">
    <text evidence="4 18">In the C-terminal section; belongs to the NnrD/CARKD family.</text>
</comment>
<protein>
    <recommendedName>
        <fullName evidence="17">ADP-dependent (S)-NAD(P)H-hydrate dehydratase</fullName>
        <ecNumber evidence="17">4.2.1.136</ecNumber>
    </recommendedName>
    <alternativeName>
        <fullName evidence="17">ADP-dependent NAD(P)HX dehydratase</fullName>
    </alternativeName>
</protein>
<dbReference type="GO" id="GO:0052856">
    <property type="term" value="F:NAD(P)HX epimerase activity"/>
    <property type="evidence" value="ECO:0007669"/>
    <property type="project" value="UniProtKB-EC"/>
</dbReference>
<dbReference type="eggNOG" id="COG0063">
    <property type="taxonomic scope" value="Bacteria"/>
</dbReference>
<accession>T0JQS2</accession>
<evidence type="ECO:0000256" key="6">
    <source>
        <dbReference type="ARBA" id="ARBA00022741"/>
    </source>
</evidence>
<comment type="caution">
    <text evidence="21">The sequence shown here is derived from an EMBL/GenBank/DDBJ whole genome shotgun (WGS) entry which is preliminary data.</text>
</comment>
<dbReference type="PROSITE" id="PS01050">
    <property type="entry name" value="YJEF_C_2"/>
    <property type="match status" value="1"/>
</dbReference>
<dbReference type="Pfam" id="PF03853">
    <property type="entry name" value="YjeF_N"/>
    <property type="match status" value="1"/>
</dbReference>
<evidence type="ECO:0000256" key="2">
    <source>
        <dbReference type="ARBA" id="ARBA00000909"/>
    </source>
</evidence>
<reference evidence="21 22" key="1">
    <citation type="submission" date="2013-07" db="EMBL/GenBank/DDBJ databases">
        <title>Sulfurimonas hongkongensis AST-10 Genome Sequencing.</title>
        <authorList>
            <person name="Cai L."/>
            <person name="Zhang T."/>
        </authorList>
    </citation>
    <scope>NUCLEOTIDE SEQUENCE [LARGE SCALE GENOMIC DNA]</scope>
    <source>
        <strain evidence="21 22">AST-10</strain>
    </source>
</reference>
<dbReference type="InterPro" id="IPR004443">
    <property type="entry name" value="YjeF_N_dom"/>
</dbReference>
<keyword evidence="22" id="KW-1185">Reference proteome</keyword>
<dbReference type="Proteomes" id="UP000015520">
    <property type="component" value="Unassembled WGS sequence"/>
</dbReference>
<proteinExistence type="inferred from homology"/>
<evidence type="ECO:0000256" key="18">
    <source>
        <dbReference type="PIRNR" id="PIRNR017184"/>
    </source>
</evidence>
<evidence type="ECO:0000256" key="12">
    <source>
        <dbReference type="ARBA" id="ARBA00023239"/>
    </source>
</evidence>
<dbReference type="RefSeq" id="WP_021287926.1">
    <property type="nucleotide sequence ID" value="NZ_AUPZ01000010.1"/>
</dbReference>
<evidence type="ECO:0000259" key="19">
    <source>
        <dbReference type="PROSITE" id="PS51383"/>
    </source>
</evidence>
<comment type="caution">
    <text evidence="17">Lacks conserved residue(s) required for the propagation of feature annotation.</text>
</comment>
<dbReference type="NCBIfam" id="TIGR00197">
    <property type="entry name" value="yjeF_nterm"/>
    <property type="match status" value="1"/>
</dbReference>
<dbReference type="GO" id="GO:0052855">
    <property type="term" value="F:ADP-dependent NAD(P)H-hydrate dehydratase activity"/>
    <property type="evidence" value="ECO:0007669"/>
    <property type="project" value="UniProtKB-UniRule"/>
</dbReference>
<dbReference type="InterPro" id="IPR017953">
    <property type="entry name" value="Carbohydrate_kinase_pred_CS"/>
</dbReference>
<evidence type="ECO:0000256" key="14">
    <source>
        <dbReference type="ARBA" id="ARBA00025153"/>
    </source>
</evidence>
<keyword evidence="8 17" id="KW-0521">NADP</keyword>
<dbReference type="eggNOG" id="COG0062">
    <property type="taxonomic scope" value="Bacteria"/>
</dbReference>
<evidence type="ECO:0000256" key="16">
    <source>
        <dbReference type="ARBA" id="ARBA00049209"/>
    </source>
</evidence>
<keyword evidence="21" id="KW-0418">Kinase</keyword>
<dbReference type="SUPFAM" id="SSF64153">
    <property type="entry name" value="YjeF N-terminal domain-like"/>
    <property type="match status" value="1"/>
</dbReference>
<evidence type="ECO:0000313" key="22">
    <source>
        <dbReference type="Proteomes" id="UP000015520"/>
    </source>
</evidence>
<gene>
    <name evidence="17" type="primary">nnrD</name>
    <name evidence="21" type="ORF">M947_08380</name>
</gene>
<dbReference type="PANTHER" id="PTHR12592:SF0">
    <property type="entry name" value="ATP-DEPENDENT (S)-NAD(P)H-HYDRATE DEHYDRATASE"/>
    <property type="match status" value="1"/>
</dbReference>
<comment type="similarity">
    <text evidence="17">Belongs to the NnrD/CARKD family.</text>
</comment>
<evidence type="ECO:0000259" key="20">
    <source>
        <dbReference type="PROSITE" id="PS51385"/>
    </source>
</evidence>
<dbReference type="HAMAP" id="MF_01965">
    <property type="entry name" value="NADHX_dehydratase"/>
    <property type="match status" value="1"/>
</dbReference>
<comment type="catalytic activity">
    <reaction evidence="2 18">
        <text>(6R)-NADPHX = (6S)-NADPHX</text>
        <dbReference type="Rhea" id="RHEA:32227"/>
        <dbReference type="ChEBI" id="CHEBI:64076"/>
        <dbReference type="ChEBI" id="CHEBI:64077"/>
        <dbReference type="EC" id="5.1.99.6"/>
    </reaction>
</comment>
<dbReference type="GO" id="GO:0110051">
    <property type="term" value="P:metabolite repair"/>
    <property type="evidence" value="ECO:0007669"/>
    <property type="project" value="TreeGrafter"/>
</dbReference>
<evidence type="ECO:0000256" key="10">
    <source>
        <dbReference type="ARBA" id="ARBA00023027"/>
    </source>
</evidence>
<feature type="binding site" evidence="17">
    <location>
        <position position="399"/>
    </location>
    <ligand>
        <name>AMP</name>
        <dbReference type="ChEBI" id="CHEBI:456215"/>
    </ligand>
</feature>
<dbReference type="OrthoDB" id="9806925at2"/>
<keyword evidence="6 17" id="KW-0547">Nucleotide-binding</keyword>
<dbReference type="AlphaFoldDB" id="T0JQS2"/>
<dbReference type="GO" id="GO:0016301">
    <property type="term" value="F:kinase activity"/>
    <property type="evidence" value="ECO:0007669"/>
    <property type="project" value="UniProtKB-KW"/>
</dbReference>
<dbReference type="SUPFAM" id="SSF53613">
    <property type="entry name" value="Ribokinase-like"/>
    <property type="match status" value="1"/>
</dbReference>
<evidence type="ECO:0000256" key="17">
    <source>
        <dbReference type="HAMAP-Rule" id="MF_01965"/>
    </source>
</evidence>
<keyword evidence="12 17" id="KW-0456">Lyase</keyword>
<comment type="catalytic activity">
    <reaction evidence="16 17 18">
        <text>(6S)-NADPHX + ADP = AMP + phosphate + NADPH + H(+)</text>
        <dbReference type="Rhea" id="RHEA:32235"/>
        <dbReference type="ChEBI" id="CHEBI:15378"/>
        <dbReference type="ChEBI" id="CHEBI:43474"/>
        <dbReference type="ChEBI" id="CHEBI:57783"/>
        <dbReference type="ChEBI" id="CHEBI:64076"/>
        <dbReference type="ChEBI" id="CHEBI:456215"/>
        <dbReference type="ChEBI" id="CHEBI:456216"/>
        <dbReference type="EC" id="4.2.1.136"/>
    </reaction>
</comment>
<evidence type="ECO:0000256" key="8">
    <source>
        <dbReference type="ARBA" id="ARBA00022857"/>
    </source>
</evidence>
<dbReference type="CDD" id="cd01171">
    <property type="entry name" value="YXKO-related"/>
    <property type="match status" value="1"/>
</dbReference>
<dbReference type="EC" id="4.2.1.136" evidence="17"/>
<evidence type="ECO:0000256" key="1">
    <source>
        <dbReference type="ARBA" id="ARBA00000013"/>
    </source>
</evidence>
<evidence type="ECO:0000256" key="11">
    <source>
        <dbReference type="ARBA" id="ARBA00023235"/>
    </source>
</evidence>
<keyword evidence="21" id="KW-0808">Transferase</keyword>
<evidence type="ECO:0000313" key="21">
    <source>
        <dbReference type="EMBL" id="EQB39162.1"/>
    </source>
</evidence>
<dbReference type="PIRSF" id="PIRSF017184">
    <property type="entry name" value="Nnr"/>
    <property type="match status" value="1"/>
</dbReference>
<dbReference type="NCBIfam" id="TIGR00196">
    <property type="entry name" value="yjeF_cterm"/>
    <property type="match status" value="1"/>
</dbReference>
<dbReference type="GO" id="GO:0046872">
    <property type="term" value="F:metal ion binding"/>
    <property type="evidence" value="ECO:0007669"/>
    <property type="project" value="UniProtKB-UniRule"/>
</dbReference>
<sequence length="453" mass="49524">MQRVFDEVASLDERCYKKFGLSEDLLMEHAAEGMASYIRENFKRDAKVIIVCGSGNNGADGITLARLLHGDYEACIYYAKRPKSEMAQLQKKRCDAIGVKVIDSLERCEVLVESIVGTGFSGEFSDELKSLISQMNENSAFKIACDVPSIGFYADVTLTMGALKKSMFLDSQKEFVGEIRVLDLGVSRNIYETDPSWHLLDFEDMLLPNREKKNTHKGSFGHLVLACGQKSGASILSAKAALRFGAGLVTLMGYENTQIPHTIMYSHAMPYNATALALGMGLGDEFSDIELSEFLDNFLPLIADADVFHMEIIKEILKRDKIVLTPHAKEFVALLKRVGLADISVDELQSERFFYVELFTKEYPHATLILKGANVIIAKGDEFFINPHGTSALAKGGSGDVLSGLVGALLAQGYTPLEAAKSASLAHTALAQSYKGADFSLTADDLIDAIGKL</sequence>
<comment type="cofactor">
    <cofactor evidence="18">
        <name>K(+)</name>
        <dbReference type="ChEBI" id="CHEBI:29103"/>
    </cofactor>
    <text evidence="18">Binds 1 potassium ion per subunit.</text>
</comment>
<feature type="binding site" evidence="17">
    <location>
        <position position="281"/>
    </location>
    <ligand>
        <name>(6S)-NADPHX</name>
        <dbReference type="ChEBI" id="CHEBI:64076"/>
    </ligand>
</feature>
<keyword evidence="10 17" id="KW-0520">NAD</keyword>
<evidence type="ECO:0000256" key="7">
    <source>
        <dbReference type="ARBA" id="ARBA00022840"/>
    </source>
</evidence>
<evidence type="ECO:0000256" key="9">
    <source>
        <dbReference type="ARBA" id="ARBA00022958"/>
    </source>
</evidence>
<keyword evidence="11 18" id="KW-0413">Isomerase</keyword>
<dbReference type="GO" id="GO:0046496">
    <property type="term" value="P:nicotinamide nucleotide metabolic process"/>
    <property type="evidence" value="ECO:0007669"/>
    <property type="project" value="UniProtKB-UniRule"/>
</dbReference>
<dbReference type="InterPro" id="IPR036652">
    <property type="entry name" value="YjeF_N_dom_sf"/>
</dbReference>
<evidence type="ECO:0000256" key="5">
    <source>
        <dbReference type="ARBA" id="ARBA00022723"/>
    </source>
</evidence>
<dbReference type="STRING" id="1172190.M947_08380"/>
<dbReference type="EMBL" id="AUPZ01000010">
    <property type="protein sequence ID" value="EQB39162.1"/>
    <property type="molecule type" value="Genomic_DNA"/>
</dbReference>
<feature type="domain" description="YjeF C-terminal" evidence="19">
    <location>
        <begin position="200"/>
        <end position="453"/>
    </location>
</feature>
<dbReference type="Gene3D" id="3.40.1190.20">
    <property type="match status" value="1"/>
</dbReference>
<dbReference type="PROSITE" id="PS51385">
    <property type="entry name" value="YJEF_N"/>
    <property type="match status" value="1"/>
</dbReference>
<feature type="binding site" evidence="17">
    <location>
        <position position="327"/>
    </location>
    <ligand>
        <name>(6S)-NADPHX</name>
        <dbReference type="ChEBI" id="CHEBI:64076"/>
    </ligand>
</feature>
<evidence type="ECO:0000256" key="4">
    <source>
        <dbReference type="ARBA" id="ARBA00009524"/>
    </source>
</evidence>
<name>T0JQS2_9BACT</name>
<dbReference type="Pfam" id="PF01256">
    <property type="entry name" value="Carb_kinase"/>
    <property type="match status" value="1"/>
</dbReference>